<accession>A0A1I0A3C3</accession>
<dbReference type="PROSITE" id="PS50043">
    <property type="entry name" value="HTH_LUXR_2"/>
    <property type="match status" value="1"/>
</dbReference>
<dbReference type="Proteomes" id="UP000198697">
    <property type="component" value="Unassembled WGS sequence"/>
</dbReference>
<dbReference type="SUPFAM" id="SSF46894">
    <property type="entry name" value="C-terminal effector domain of the bipartite response regulators"/>
    <property type="match status" value="1"/>
</dbReference>
<dbReference type="PANTHER" id="PTHR44688">
    <property type="entry name" value="DNA-BINDING TRANSCRIPTIONAL ACTIVATOR DEVR_DOSR"/>
    <property type="match status" value="1"/>
</dbReference>
<dbReference type="EMBL" id="FOHS01000001">
    <property type="protein sequence ID" value="SES88642.1"/>
    <property type="molecule type" value="Genomic_DNA"/>
</dbReference>
<dbReference type="OrthoDB" id="965844at2"/>
<evidence type="ECO:0000256" key="1">
    <source>
        <dbReference type="ARBA" id="ARBA00023015"/>
    </source>
</evidence>
<keyword evidence="1" id="KW-0805">Transcription regulation</keyword>
<dbReference type="InterPro" id="IPR016032">
    <property type="entry name" value="Sig_transdc_resp-reg_C-effctor"/>
</dbReference>
<evidence type="ECO:0000313" key="5">
    <source>
        <dbReference type="EMBL" id="SES88642.1"/>
    </source>
</evidence>
<dbReference type="PANTHER" id="PTHR44688:SF16">
    <property type="entry name" value="DNA-BINDING TRANSCRIPTIONAL ACTIVATOR DEVR_DOSR"/>
    <property type="match status" value="1"/>
</dbReference>
<evidence type="ECO:0000313" key="6">
    <source>
        <dbReference type="Proteomes" id="UP000198697"/>
    </source>
</evidence>
<dbReference type="CDD" id="cd06170">
    <property type="entry name" value="LuxR_C_like"/>
    <property type="match status" value="1"/>
</dbReference>
<proteinExistence type="predicted"/>
<evidence type="ECO:0000259" key="4">
    <source>
        <dbReference type="PROSITE" id="PS50043"/>
    </source>
</evidence>
<dbReference type="Gene3D" id="1.10.10.10">
    <property type="entry name" value="Winged helix-like DNA-binding domain superfamily/Winged helix DNA-binding domain"/>
    <property type="match status" value="1"/>
</dbReference>
<gene>
    <name evidence="5" type="ORF">SAMN04487998_0576</name>
</gene>
<dbReference type="InterPro" id="IPR000792">
    <property type="entry name" value="Tscrpt_reg_LuxR_C"/>
</dbReference>
<dbReference type="GO" id="GO:0003677">
    <property type="term" value="F:DNA binding"/>
    <property type="evidence" value="ECO:0007669"/>
    <property type="project" value="UniProtKB-KW"/>
</dbReference>
<dbReference type="InterPro" id="IPR036388">
    <property type="entry name" value="WH-like_DNA-bd_sf"/>
</dbReference>
<organism evidence="5 6">
    <name type="scientific">Hymenobacter actinosclerus</name>
    <dbReference type="NCBI Taxonomy" id="82805"/>
    <lineage>
        <taxon>Bacteria</taxon>
        <taxon>Pseudomonadati</taxon>
        <taxon>Bacteroidota</taxon>
        <taxon>Cytophagia</taxon>
        <taxon>Cytophagales</taxon>
        <taxon>Hymenobacteraceae</taxon>
        <taxon>Hymenobacter</taxon>
    </lineage>
</organism>
<dbReference type="AlphaFoldDB" id="A0A1I0A3C3"/>
<dbReference type="RefSeq" id="WP_092768045.1">
    <property type="nucleotide sequence ID" value="NZ_FOHS01000001.1"/>
</dbReference>
<feature type="domain" description="HTH luxR-type" evidence="4">
    <location>
        <begin position="180"/>
        <end position="245"/>
    </location>
</feature>
<sequence>MASLSLHHARQLNATLLPLYQELPTGPDRFVRLSEAVNALIGSELACFDVFDEAGRLLNLGGNSPTLFTPPRLALLAAHIHEHPLFDYLFVRHYPDPLKISDFCSGPQFAGGLVYNEFYRLVNVRYQLVQAFQVPGLGLVSCAFSRSRRDFSETERTLMAFLQPHLVALLRPAAPAPAPNHAAALGLTPREAEILDHLARGREDKDIAHRCGISPRTVQVHLRNLYAKLGVLNRTAAVRRVLVPA</sequence>
<protein>
    <submittedName>
        <fullName evidence="5">Regulatory protein, luxR family</fullName>
    </submittedName>
</protein>
<reference evidence="6" key="1">
    <citation type="submission" date="2016-10" db="EMBL/GenBank/DDBJ databases">
        <authorList>
            <person name="Varghese N."/>
            <person name="Submissions S."/>
        </authorList>
    </citation>
    <scope>NUCLEOTIDE SEQUENCE [LARGE SCALE GENOMIC DNA]</scope>
    <source>
        <strain evidence="6">DSM 15310</strain>
    </source>
</reference>
<evidence type="ECO:0000256" key="3">
    <source>
        <dbReference type="ARBA" id="ARBA00023163"/>
    </source>
</evidence>
<dbReference type="STRING" id="82805.SAMN04487998_0576"/>
<dbReference type="PRINTS" id="PR00038">
    <property type="entry name" value="HTHLUXR"/>
</dbReference>
<dbReference type="GO" id="GO:0006355">
    <property type="term" value="P:regulation of DNA-templated transcription"/>
    <property type="evidence" value="ECO:0007669"/>
    <property type="project" value="InterPro"/>
</dbReference>
<dbReference type="Pfam" id="PF00196">
    <property type="entry name" value="GerE"/>
    <property type="match status" value="1"/>
</dbReference>
<name>A0A1I0A3C3_9BACT</name>
<keyword evidence="2" id="KW-0238">DNA-binding</keyword>
<evidence type="ECO:0000256" key="2">
    <source>
        <dbReference type="ARBA" id="ARBA00023125"/>
    </source>
</evidence>
<keyword evidence="3" id="KW-0804">Transcription</keyword>
<dbReference type="SMART" id="SM00421">
    <property type="entry name" value="HTH_LUXR"/>
    <property type="match status" value="1"/>
</dbReference>
<keyword evidence="6" id="KW-1185">Reference proteome</keyword>